<name>A0AAN8DBC1_CHAGU</name>
<organism evidence="2 3">
    <name type="scientific">Champsocephalus gunnari</name>
    <name type="common">Mackerel icefish</name>
    <dbReference type="NCBI Taxonomy" id="52237"/>
    <lineage>
        <taxon>Eukaryota</taxon>
        <taxon>Metazoa</taxon>
        <taxon>Chordata</taxon>
        <taxon>Craniata</taxon>
        <taxon>Vertebrata</taxon>
        <taxon>Euteleostomi</taxon>
        <taxon>Actinopterygii</taxon>
        <taxon>Neopterygii</taxon>
        <taxon>Teleostei</taxon>
        <taxon>Neoteleostei</taxon>
        <taxon>Acanthomorphata</taxon>
        <taxon>Eupercaria</taxon>
        <taxon>Perciformes</taxon>
        <taxon>Notothenioidei</taxon>
        <taxon>Channichthyidae</taxon>
        <taxon>Champsocephalus</taxon>
    </lineage>
</organism>
<sequence length="95" mass="10340">MSAKPAGEEGRPRDKERAIPQDSSPVKSRDLFPSEADLPCEGDSARGPRVLKGHPPGCFHSVSGQNAGLVSHLERQEWAIFTFINPNANTLMDLD</sequence>
<reference evidence="2 3" key="1">
    <citation type="journal article" date="2023" name="Mol. Biol. Evol.">
        <title>Genomics of Secondarily Temperate Adaptation in the Only Non-Antarctic Icefish.</title>
        <authorList>
            <person name="Rivera-Colon A.G."/>
            <person name="Rayamajhi N."/>
            <person name="Minhas B.F."/>
            <person name="Madrigal G."/>
            <person name="Bilyk K.T."/>
            <person name="Yoon V."/>
            <person name="Hune M."/>
            <person name="Gregory S."/>
            <person name="Cheng C.H.C."/>
            <person name="Catchen J.M."/>
        </authorList>
    </citation>
    <scope>NUCLEOTIDE SEQUENCE [LARGE SCALE GENOMIC DNA]</scope>
    <source>
        <tissue evidence="2">White muscle</tissue>
    </source>
</reference>
<dbReference type="Proteomes" id="UP001331515">
    <property type="component" value="Unassembled WGS sequence"/>
</dbReference>
<feature type="compositionally biased region" description="Basic and acidic residues" evidence="1">
    <location>
        <begin position="1"/>
        <end position="19"/>
    </location>
</feature>
<evidence type="ECO:0000313" key="3">
    <source>
        <dbReference type="Proteomes" id="UP001331515"/>
    </source>
</evidence>
<proteinExistence type="predicted"/>
<comment type="caution">
    <text evidence="2">The sequence shown here is derived from an EMBL/GenBank/DDBJ whole genome shotgun (WGS) entry which is preliminary data.</text>
</comment>
<dbReference type="EMBL" id="JAURVH010001524">
    <property type="protein sequence ID" value="KAK5918962.1"/>
    <property type="molecule type" value="Genomic_DNA"/>
</dbReference>
<keyword evidence="3" id="KW-1185">Reference proteome</keyword>
<evidence type="ECO:0000313" key="2">
    <source>
        <dbReference type="EMBL" id="KAK5918962.1"/>
    </source>
</evidence>
<evidence type="ECO:0000256" key="1">
    <source>
        <dbReference type="SAM" id="MobiDB-lite"/>
    </source>
</evidence>
<feature type="region of interest" description="Disordered" evidence="1">
    <location>
        <begin position="1"/>
        <end position="52"/>
    </location>
</feature>
<dbReference type="AlphaFoldDB" id="A0AAN8DBC1"/>
<accession>A0AAN8DBC1</accession>
<gene>
    <name evidence="2" type="ORF">CgunFtcFv8_022899</name>
</gene>
<protein>
    <submittedName>
        <fullName evidence="2">Uncharacterized protein</fullName>
    </submittedName>
</protein>